<keyword evidence="4 6" id="KW-0808">Transferase</keyword>
<dbReference type="GO" id="GO:0030170">
    <property type="term" value="F:pyridoxal phosphate binding"/>
    <property type="evidence" value="ECO:0007669"/>
    <property type="project" value="InterPro"/>
</dbReference>
<dbReference type="EMBL" id="AZFQ01000053">
    <property type="protein sequence ID" value="KRL97094.1"/>
    <property type="molecule type" value="Genomic_DNA"/>
</dbReference>
<dbReference type="PATRIC" id="fig|1423801.4.peg.1681"/>
<evidence type="ECO:0000313" key="8">
    <source>
        <dbReference type="EMBL" id="KRL97094.1"/>
    </source>
</evidence>
<keyword evidence="9" id="KW-1185">Reference proteome</keyword>
<dbReference type="InterPro" id="IPR015421">
    <property type="entry name" value="PyrdxlP-dep_Trfase_major"/>
</dbReference>
<accession>A0A0R1UVG8</accession>
<dbReference type="PANTHER" id="PTHR46383">
    <property type="entry name" value="ASPARTATE AMINOTRANSFERASE"/>
    <property type="match status" value="1"/>
</dbReference>
<dbReference type="InterPro" id="IPR050596">
    <property type="entry name" value="AspAT/PAT-like"/>
</dbReference>
<evidence type="ECO:0000259" key="7">
    <source>
        <dbReference type="Pfam" id="PF00155"/>
    </source>
</evidence>
<dbReference type="STRING" id="1423801.FD50_GL001644"/>
<dbReference type="InterPro" id="IPR015424">
    <property type="entry name" value="PyrdxlP-dep_Trfase"/>
</dbReference>
<evidence type="ECO:0000256" key="4">
    <source>
        <dbReference type="ARBA" id="ARBA00022679"/>
    </source>
</evidence>
<keyword evidence="3 6" id="KW-0032">Aminotransferase</keyword>
<proteinExistence type="inferred from homology"/>
<comment type="similarity">
    <text evidence="2 6">Belongs to the class-I pyridoxal-phosphate-dependent aminotransferase family.</text>
</comment>
<comment type="caution">
    <text evidence="8">The sequence shown here is derived from an EMBL/GenBank/DDBJ whole genome shotgun (WGS) entry which is preliminary data.</text>
</comment>
<dbReference type="Proteomes" id="UP000051166">
    <property type="component" value="Unassembled WGS sequence"/>
</dbReference>
<evidence type="ECO:0000313" key="9">
    <source>
        <dbReference type="Proteomes" id="UP000051166"/>
    </source>
</evidence>
<organism evidence="8 9">
    <name type="scientific">Liquorilactobacillus satsumensis DSM 16230 = JCM 12392</name>
    <dbReference type="NCBI Taxonomy" id="1423801"/>
    <lineage>
        <taxon>Bacteria</taxon>
        <taxon>Bacillati</taxon>
        <taxon>Bacillota</taxon>
        <taxon>Bacilli</taxon>
        <taxon>Lactobacillales</taxon>
        <taxon>Lactobacillaceae</taxon>
        <taxon>Liquorilactobacillus</taxon>
    </lineage>
</organism>
<dbReference type="Gene3D" id="3.90.1150.10">
    <property type="entry name" value="Aspartate Aminotransferase, domain 1"/>
    <property type="match status" value="1"/>
</dbReference>
<evidence type="ECO:0000256" key="5">
    <source>
        <dbReference type="ARBA" id="ARBA00022898"/>
    </source>
</evidence>
<dbReference type="Gene3D" id="3.40.640.10">
    <property type="entry name" value="Type I PLP-dependent aspartate aminotransferase-like (Major domain)"/>
    <property type="match status" value="1"/>
</dbReference>
<keyword evidence="5" id="KW-0663">Pyridoxal phosphate</keyword>
<evidence type="ECO:0000256" key="6">
    <source>
        <dbReference type="RuleBase" id="RU000481"/>
    </source>
</evidence>
<dbReference type="InterPro" id="IPR004838">
    <property type="entry name" value="NHTrfase_class1_PyrdxlP-BS"/>
</dbReference>
<dbReference type="Pfam" id="PF00155">
    <property type="entry name" value="Aminotran_1_2"/>
    <property type="match status" value="1"/>
</dbReference>
<evidence type="ECO:0000256" key="2">
    <source>
        <dbReference type="ARBA" id="ARBA00007441"/>
    </source>
</evidence>
<name>A0A0R1UVG8_9LACO</name>
<dbReference type="GO" id="GO:0006520">
    <property type="term" value="P:amino acid metabolic process"/>
    <property type="evidence" value="ECO:0007669"/>
    <property type="project" value="InterPro"/>
</dbReference>
<reference evidence="8 9" key="1">
    <citation type="journal article" date="2015" name="Genome Announc.">
        <title>Expanding the biotechnology potential of lactobacilli through comparative genomics of 213 strains and associated genera.</title>
        <authorList>
            <person name="Sun Z."/>
            <person name="Harris H.M."/>
            <person name="McCann A."/>
            <person name="Guo C."/>
            <person name="Argimon S."/>
            <person name="Zhang W."/>
            <person name="Yang X."/>
            <person name="Jeffery I.B."/>
            <person name="Cooney J.C."/>
            <person name="Kagawa T.F."/>
            <person name="Liu W."/>
            <person name="Song Y."/>
            <person name="Salvetti E."/>
            <person name="Wrobel A."/>
            <person name="Rasinkangas P."/>
            <person name="Parkhill J."/>
            <person name="Rea M.C."/>
            <person name="O'Sullivan O."/>
            <person name="Ritari J."/>
            <person name="Douillard F.P."/>
            <person name="Paul Ross R."/>
            <person name="Yang R."/>
            <person name="Briner A.E."/>
            <person name="Felis G.E."/>
            <person name="de Vos W.M."/>
            <person name="Barrangou R."/>
            <person name="Klaenhammer T.R."/>
            <person name="Caufield P.W."/>
            <person name="Cui Y."/>
            <person name="Zhang H."/>
            <person name="O'Toole P.W."/>
        </authorList>
    </citation>
    <scope>NUCLEOTIDE SEQUENCE [LARGE SCALE GENOMIC DNA]</scope>
    <source>
        <strain evidence="8 9">DSM 16230</strain>
    </source>
</reference>
<dbReference type="AlphaFoldDB" id="A0A0R1UVG8"/>
<feature type="domain" description="Aminotransferase class I/classII large" evidence="7">
    <location>
        <begin position="22"/>
        <end position="371"/>
    </location>
</feature>
<comment type="cofactor">
    <cofactor evidence="1 6">
        <name>pyridoxal 5'-phosphate</name>
        <dbReference type="ChEBI" id="CHEBI:597326"/>
    </cofactor>
</comment>
<dbReference type="SUPFAM" id="SSF53383">
    <property type="entry name" value="PLP-dependent transferases"/>
    <property type="match status" value="1"/>
</dbReference>
<evidence type="ECO:0000256" key="3">
    <source>
        <dbReference type="ARBA" id="ARBA00022576"/>
    </source>
</evidence>
<dbReference type="InterPro" id="IPR004839">
    <property type="entry name" value="Aminotransferase_I/II_large"/>
</dbReference>
<dbReference type="GO" id="GO:0008483">
    <property type="term" value="F:transaminase activity"/>
    <property type="evidence" value="ECO:0007669"/>
    <property type="project" value="UniProtKB-KW"/>
</dbReference>
<sequence>MQQLTPSLIRTLSEKYSKIPGIINLTIGEPDFATPTDVKLAAIKSILADHTHYAPNKGTPQLLQAISDYLLKHFELQYDPQTQIITTNGASEAISTVINGLIEPGDIVLLVEPAFSLYRTLTLANNGIPITLNAAHEHFKLTPSVLKQSLEHYGKRTKLVVLNYPNNPTGVTYTAAELEALAAVLREYQVAVLSDEVYSELTYFQQHVSLARYLPEQVLLVNSVSKAYAMTGWRIGYLCGNAAIIKELAKVHQANVATVGTPNMDAATAALQHGDLAINEMKKVYLQKRKYLCKELQKIGLEFVPPQGTFYVYVRIPTTFEKDAAAYADKLAHEALIAVIPGSAFEAAGSRYFRISYAVSMEKLQLAVQRLTVFVHNTVADKSHIQEVRK</sequence>
<dbReference type="InterPro" id="IPR015422">
    <property type="entry name" value="PyrdxlP-dep_Trfase_small"/>
</dbReference>
<protein>
    <recommendedName>
        <fullName evidence="6">Aminotransferase</fullName>
        <ecNumber evidence="6">2.6.1.-</ecNumber>
    </recommendedName>
</protein>
<dbReference type="CDD" id="cd00609">
    <property type="entry name" value="AAT_like"/>
    <property type="match status" value="1"/>
</dbReference>
<evidence type="ECO:0000256" key="1">
    <source>
        <dbReference type="ARBA" id="ARBA00001933"/>
    </source>
</evidence>
<gene>
    <name evidence="8" type="ORF">FD50_GL001644</name>
</gene>
<dbReference type="EC" id="2.6.1.-" evidence="6"/>
<dbReference type="PROSITE" id="PS00105">
    <property type="entry name" value="AA_TRANSFER_CLASS_1"/>
    <property type="match status" value="1"/>
</dbReference>